<gene>
    <name evidence="3" type="ORF">HERI1096_LOCUS672</name>
</gene>
<feature type="compositionally biased region" description="Basic and acidic residues" evidence="1">
    <location>
        <begin position="180"/>
        <end position="191"/>
    </location>
</feature>
<sequence>MTSINVSSIIDWSGKVEPNASIELDVYVTNASHPLHIFEYTKENNLKGLNIAIPTPPGGWREHTWHHFALPIEDNFYSFPMSTPWDRMDRLELYYGYPHPAQPRSDYVRVRNVFLRSRRSYVHGEGREYIACRDINERRTSRIVPRLIEHEAVRKFRMDVDHSPYSNATKEVLPEDETKEDSSEAVGDREPFNAAQGPVPPLTSEHVYWLVYFGAALVLMAVLSLTACAVACCVCALGFDVLTSIRSNRLLQWFPKAATWLSGVSPPDRDL</sequence>
<evidence type="ECO:0000313" key="3">
    <source>
        <dbReference type="EMBL" id="CAE0097149.1"/>
    </source>
</evidence>
<feature type="transmembrane region" description="Helical" evidence="2">
    <location>
        <begin position="209"/>
        <end position="239"/>
    </location>
</feature>
<accession>A0A7S3AD71</accession>
<feature type="region of interest" description="Disordered" evidence="1">
    <location>
        <begin position="167"/>
        <end position="198"/>
    </location>
</feature>
<evidence type="ECO:0000256" key="2">
    <source>
        <dbReference type="SAM" id="Phobius"/>
    </source>
</evidence>
<organism evidence="3">
    <name type="scientific">Haptolina ericina</name>
    <dbReference type="NCBI Taxonomy" id="156174"/>
    <lineage>
        <taxon>Eukaryota</taxon>
        <taxon>Haptista</taxon>
        <taxon>Haptophyta</taxon>
        <taxon>Prymnesiophyceae</taxon>
        <taxon>Prymnesiales</taxon>
        <taxon>Prymnesiaceae</taxon>
        <taxon>Haptolina</taxon>
    </lineage>
</organism>
<dbReference type="AlphaFoldDB" id="A0A7S3AD71"/>
<reference evidence="3" key="1">
    <citation type="submission" date="2021-01" db="EMBL/GenBank/DDBJ databases">
        <authorList>
            <person name="Corre E."/>
            <person name="Pelletier E."/>
            <person name="Niang G."/>
            <person name="Scheremetjew M."/>
            <person name="Finn R."/>
            <person name="Kale V."/>
            <person name="Holt S."/>
            <person name="Cochrane G."/>
            <person name="Meng A."/>
            <person name="Brown T."/>
            <person name="Cohen L."/>
        </authorList>
    </citation>
    <scope>NUCLEOTIDE SEQUENCE</scope>
    <source>
        <strain evidence="3">CCMP281</strain>
    </source>
</reference>
<keyword evidence="2" id="KW-1133">Transmembrane helix</keyword>
<protein>
    <submittedName>
        <fullName evidence="3">Uncharacterized protein</fullName>
    </submittedName>
</protein>
<keyword evidence="2" id="KW-0812">Transmembrane</keyword>
<name>A0A7S3AD71_9EUKA</name>
<proteinExistence type="predicted"/>
<keyword evidence="2" id="KW-0472">Membrane</keyword>
<evidence type="ECO:0000256" key="1">
    <source>
        <dbReference type="SAM" id="MobiDB-lite"/>
    </source>
</evidence>
<dbReference type="EMBL" id="HBHX01001164">
    <property type="protein sequence ID" value="CAE0097149.1"/>
    <property type="molecule type" value="Transcribed_RNA"/>
</dbReference>